<reference evidence="5 6" key="1">
    <citation type="journal article" date="2018" name="Gigascience">
        <title>Genomes of trombidid mites reveal novel predicted allergens and laterally-transferred genes associated with secondary metabolism.</title>
        <authorList>
            <person name="Dong X."/>
            <person name="Chaisiri K."/>
            <person name="Xia D."/>
            <person name="Armstrong S.D."/>
            <person name="Fang Y."/>
            <person name="Donnelly M.J."/>
            <person name="Kadowaki T."/>
            <person name="McGarry J.W."/>
            <person name="Darby A.C."/>
            <person name="Makepeace B.L."/>
        </authorList>
    </citation>
    <scope>NUCLEOTIDE SEQUENCE [LARGE SCALE GENOMIC DNA]</scope>
    <source>
        <strain evidence="5">UoL-WK</strain>
    </source>
</reference>
<proteinExistence type="predicted"/>
<dbReference type="GO" id="GO:0005737">
    <property type="term" value="C:cytoplasm"/>
    <property type="evidence" value="ECO:0007669"/>
    <property type="project" value="UniProtKB-SubCell"/>
</dbReference>
<keyword evidence="2" id="KW-0963">Cytoplasm</keyword>
<comment type="subcellular location">
    <subcellularLocation>
        <location evidence="1">Cytoplasm</location>
    </subcellularLocation>
</comment>
<name>A0A443QVG0_9ACAR</name>
<organism evidence="5 6">
    <name type="scientific">Dinothrombium tinctorium</name>
    <dbReference type="NCBI Taxonomy" id="1965070"/>
    <lineage>
        <taxon>Eukaryota</taxon>
        <taxon>Metazoa</taxon>
        <taxon>Ecdysozoa</taxon>
        <taxon>Arthropoda</taxon>
        <taxon>Chelicerata</taxon>
        <taxon>Arachnida</taxon>
        <taxon>Acari</taxon>
        <taxon>Acariformes</taxon>
        <taxon>Trombidiformes</taxon>
        <taxon>Prostigmata</taxon>
        <taxon>Anystina</taxon>
        <taxon>Parasitengona</taxon>
        <taxon>Trombidioidea</taxon>
        <taxon>Trombidiidae</taxon>
        <taxon>Dinothrombium</taxon>
    </lineage>
</organism>
<evidence type="ECO:0000313" key="5">
    <source>
        <dbReference type="EMBL" id="RWS07010.1"/>
    </source>
</evidence>
<accession>A0A443QVG0</accession>
<keyword evidence="6" id="KW-1185">Reference proteome</keyword>
<keyword evidence="3" id="KW-0143">Chaperone</keyword>
<evidence type="ECO:0000256" key="3">
    <source>
        <dbReference type="ARBA" id="ARBA00023186"/>
    </source>
</evidence>
<gene>
    <name evidence="5" type="ORF">B4U79_04041</name>
</gene>
<dbReference type="PANTHER" id="PTHR21162:SF0">
    <property type="entry name" value="P53 AND DNA DAMAGE-REGULATED PROTEIN 1"/>
    <property type="match status" value="1"/>
</dbReference>
<sequence length="72" mass="8323">MFIKTQKETAKKIINEDQQDLNKRIDELRNGLNEKVNALRKLEGKSDLKGFDLKSLSRNEIEALKDILPKVV</sequence>
<evidence type="ECO:0000256" key="2">
    <source>
        <dbReference type="ARBA" id="ARBA00022490"/>
    </source>
</evidence>
<dbReference type="PANTHER" id="PTHR21162">
    <property type="entry name" value="P53 AND DNA DAMAGE-REGULATED PROTEIN"/>
    <property type="match status" value="1"/>
</dbReference>
<keyword evidence="4" id="KW-0175">Coiled coil</keyword>
<dbReference type="EMBL" id="NCKU01003734">
    <property type="protein sequence ID" value="RWS07010.1"/>
    <property type="molecule type" value="Genomic_DNA"/>
</dbReference>
<feature type="coiled-coil region" evidence="4">
    <location>
        <begin position="11"/>
        <end position="45"/>
    </location>
</feature>
<comment type="caution">
    <text evidence="5">The sequence shown here is derived from an EMBL/GenBank/DDBJ whole genome shotgun (WGS) entry which is preliminary data.</text>
</comment>
<protein>
    <submittedName>
        <fullName evidence="5">p53 and DNA damage-regulated protein 1-like protein</fullName>
    </submittedName>
</protein>
<evidence type="ECO:0000256" key="1">
    <source>
        <dbReference type="ARBA" id="ARBA00004496"/>
    </source>
</evidence>
<dbReference type="STRING" id="1965070.A0A443QVG0"/>
<evidence type="ECO:0000256" key="4">
    <source>
        <dbReference type="SAM" id="Coils"/>
    </source>
</evidence>
<dbReference type="AlphaFoldDB" id="A0A443QVG0"/>
<dbReference type="InterPro" id="IPR030482">
    <property type="entry name" value="PDRG1"/>
</dbReference>
<dbReference type="OrthoDB" id="20282at2759"/>
<evidence type="ECO:0000313" key="6">
    <source>
        <dbReference type="Proteomes" id="UP000285301"/>
    </source>
</evidence>
<dbReference type="Proteomes" id="UP000285301">
    <property type="component" value="Unassembled WGS sequence"/>
</dbReference>